<protein>
    <recommendedName>
        <fullName evidence="6">Histidine kinase domain-containing protein</fullName>
    </recommendedName>
</protein>
<proteinExistence type="predicted"/>
<dbReference type="Pfam" id="PF02518">
    <property type="entry name" value="HATPase_c"/>
    <property type="match status" value="1"/>
</dbReference>
<dbReference type="InterPro" id="IPR036890">
    <property type="entry name" value="HATPase_C_sf"/>
</dbReference>
<dbReference type="InterPro" id="IPR050640">
    <property type="entry name" value="Bact_2-comp_sensor_kinase"/>
</dbReference>
<keyword evidence="8" id="KW-1185">Reference proteome</keyword>
<comment type="caution">
    <text evidence="7">The sequence shown here is derived from an EMBL/GenBank/DDBJ whole genome shotgun (WGS) entry which is preliminary data.</text>
</comment>
<dbReference type="EMBL" id="SIRE01000004">
    <property type="protein sequence ID" value="TBL80744.1"/>
    <property type="molecule type" value="Genomic_DNA"/>
</dbReference>
<sequence>MNVSCEISKSAYLIKLPPLLIQPLVENAIRHGIANRLEGGNVLVRVKEAGGSFVFEIEDDGIGMTGEHIKELLEHDQIEARTDLQGGVGLRNIHKRLKYMQGTELSIESAAGTGTKVTIRLPGESA</sequence>
<evidence type="ECO:0000256" key="2">
    <source>
        <dbReference type="ARBA" id="ARBA00022741"/>
    </source>
</evidence>
<dbReference type="PANTHER" id="PTHR34220">
    <property type="entry name" value="SENSOR HISTIDINE KINASE YPDA"/>
    <property type="match status" value="1"/>
</dbReference>
<dbReference type="GO" id="GO:0000160">
    <property type="term" value="P:phosphorelay signal transduction system"/>
    <property type="evidence" value="ECO:0007669"/>
    <property type="project" value="UniProtKB-KW"/>
</dbReference>
<dbReference type="GO" id="GO:0016301">
    <property type="term" value="F:kinase activity"/>
    <property type="evidence" value="ECO:0007669"/>
    <property type="project" value="UniProtKB-KW"/>
</dbReference>
<dbReference type="SMART" id="SM00387">
    <property type="entry name" value="HATPase_c"/>
    <property type="match status" value="1"/>
</dbReference>
<dbReference type="InterPro" id="IPR005467">
    <property type="entry name" value="His_kinase_dom"/>
</dbReference>
<evidence type="ECO:0000256" key="4">
    <source>
        <dbReference type="ARBA" id="ARBA00022840"/>
    </source>
</evidence>
<evidence type="ECO:0000313" key="8">
    <source>
        <dbReference type="Proteomes" id="UP000293142"/>
    </source>
</evidence>
<keyword evidence="4" id="KW-0067">ATP-binding</keyword>
<evidence type="ECO:0000313" key="7">
    <source>
        <dbReference type="EMBL" id="TBL80744.1"/>
    </source>
</evidence>
<evidence type="ECO:0000259" key="6">
    <source>
        <dbReference type="PROSITE" id="PS50109"/>
    </source>
</evidence>
<keyword evidence="5" id="KW-0902">Two-component regulatory system</keyword>
<reference evidence="7 8" key="1">
    <citation type="submission" date="2019-02" db="EMBL/GenBank/DDBJ databases">
        <title>Paenibacillus sp. nov., isolated from surface-sterilized tissue of Thalictrum simplex L.</title>
        <authorList>
            <person name="Tuo L."/>
        </authorList>
    </citation>
    <scope>NUCLEOTIDE SEQUENCE [LARGE SCALE GENOMIC DNA]</scope>
    <source>
        <strain evidence="7 8">N2SHLJ1</strain>
    </source>
</reference>
<keyword evidence="1" id="KW-0808">Transferase</keyword>
<evidence type="ECO:0000256" key="5">
    <source>
        <dbReference type="ARBA" id="ARBA00023012"/>
    </source>
</evidence>
<dbReference type="AlphaFoldDB" id="A0A4Q9DUQ5"/>
<organism evidence="7 8">
    <name type="scientific">Paenibacillus thalictri</name>
    <dbReference type="NCBI Taxonomy" id="2527873"/>
    <lineage>
        <taxon>Bacteria</taxon>
        <taxon>Bacillati</taxon>
        <taxon>Bacillota</taxon>
        <taxon>Bacilli</taxon>
        <taxon>Bacillales</taxon>
        <taxon>Paenibacillaceae</taxon>
        <taxon>Paenibacillus</taxon>
    </lineage>
</organism>
<keyword evidence="3" id="KW-0418">Kinase</keyword>
<evidence type="ECO:0000256" key="3">
    <source>
        <dbReference type="ARBA" id="ARBA00022777"/>
    </source>
</evidence>
<keyword evidence="2" id="KW-0547">Nucleotide-binding</keyword>
<dbReference type="PANTHER" id="PTHR34220:SF7">
    <property type="entry name" value="SENSOR HISTIDINE KINASE YPDA"/>
    <property type="match status" value="1"/>
</dbReference>
<gene>
    <name evidence="7" type="ORF">EYB31_05835</name>
</gene>
<feature type="domain" description="Histidine kinase" evidence="6">
    <location>
        <begin position="20"/>
        <end position="125"/>
    </location>
</feature>
<dbReference type="GO" id="GO:0005524">
    <property type="term" value="F:ATP binding"/>
    <property type="evidence" value="ECO:0007669"/>
    <property type="project" value="UniProtKB-KW"/>
</dbReference>
<dbReference type="Gene3D" id="3.30.565.10">
    <property type="entry name" value="Histidine kinase-like ATPase, C-terminal domain"/>
    <property type="match status" value="1"/>
</dbReference>
<dbReference type="Proteomes" id="UP000293142">
    <property type="component" value="Unassembled WGS sequence"/>
</dbReference>
<dbReference type="PROSITE" id="PS50109">
    <property type="entry name" value="HIS_KIN"/>
    <property type="match status" value="1"/>
</dbReference>
<dbReference type="InterPro" id="IPR003594">
    <property type="entry name" value="HATPase_dom"/>
</dbReference>
<name>A0A4Q9DUQ5_9BACL</name>
<evidence type="ECO:0000256" key="1">
    <source>
        <dbReference type="ARBA" id="ARBA00022679"/>
    </source>
</evidence>
<dbReference type="OrthoDB" id="9776552at2"/>
<dbReference type="SUPFAM" id="SSF55874">
    <property type="entry name" value="ATPase domain of HSP90 chaperone/DNA topoisomerase II/histidine kinase"/>
    <property type="match status" value="1"/>
</dbReference>
<accession>A0A4Q9DUQ5</accession>